<comment type="caution">
    <text evidence="2">The sequence shown here is derived from an EMBL/GenBank/DDBJ whole genome shotgun (WGS) entry which is preliminary data.</text>
</comment>
<dbReference type="AlphaFoldDB" id="E1IEN0"/>
<dbReference type="Pfam" id="PF13304">
    <property type="entry name" value="AAA_21"/>
    <property type="match status" value="1"/>
</dbReference>
<dbReference type="SUPFAM" id="SSF52540">
    <property type="entry name" value="P-loop containing nucleoside triphosphate hydrolases"/>
    <property type="match status" value="1"/>
</dbReference>
<dbReference type="STRING" id="765420.OSCT_1781"/>
<proteinExistence type="predicted"/>
<keyword evidence="3" id="KW-1185">Reference proteome</keyword>
<accession>E1IEN0</accession>
<protein>
    <submittedName>
        <fullName evidence="2">AAA ATPase</fullName>
    </submittedName>
</protein>
<dbReference type="InterPro" id="IPR003959">
    <property type="entry name" value="ATPase_AAA_core"/>
</dbReference>
<dbReference type="EMBL" id="ADVR01000061">
    <property type="protein sequence ID" value="EFO80322.1"/>
    <property type="molecule type" value="Genomic_DNA"/>
</dbReference>
<evidence type="ECO:0000313" key="3">
    <source>
        <dbReference type="Proteomes" id="UP000054010"/>
    </source>
</evidence>
<gene>
    <name evidence="2" type="ORF">OSCT_1781</name>
</gene>
<feature type="domain" description="ATPase AAA-type core" evidence="1">
    <location>
        <begin position="92"/>
        <end position="206"/>
    </location>
</feature>
<dbReference type="Proteomes" id="UP000054010">
    <property type="component" value="Unassembled WGS sequence"/>
</dbReference>
<organism evidence="2 3">
    <name type="scientific">Oscillochloris trichoides DG-6</name>
    <dbReference type="NCBI Taxonomy" id="765420"/>
    <lineage>
        <taxon>Bacteria</taxon>
        <taxon>Bacillati</taxon>
        <taxon>Chloroflexota</taxon>
        <taxon>Chloroflexia</taxon>
        <taxon>Chloroflexales</taxon>
        <taxon>Chloroflexineae</taxon>
        <taxon>Oscillochloridaceae</taxon>
        <taxon>Oscillochloris</taxon>
    </lineage>
</organism>
<dbReference type="HOGENOM" id="CLU_1234021_0_0_0"/>
<evidence type="ECO:0000259" key="1">
    <source>
        <dbReference type="Pfam" id="PF13304"/>
    </source>
</evidence>
<reference evidence="2 3" key="1">
    <citation type="journal article" date="2011" name="J. Bacteriol.">
        <title>Draft genome sequence of the anoxygenic filamentous phototrophic bacterium Oscillochloris trichoides subsp. DG-6.</title>
        <authorList>
            <person name="Kuznetsov B.B."/>
            <person name="Ivanovsky R.N."/>
            <person name="Keppen O.I."/>
            <person name="Sukhacheva M.V."/>
            <person name="Bumazhkin B.K."/>
            <person name="Patutina E.O."/>
            <person name="Beletsky A.V."/>
            <person name="Mardanov A.V."/>
            <person name="Baslerov R.V."/>
            <person name="Panteleeva A.N."/>
            <person name="Kolganova T.V."/>
            <person name="Ravin N.V."/>
            <person name="Skryabin K.G."/>
        </authorList>
    </citation>
    <scope>NUCLEOTIDE SEQUENCE [LARGE SCALE GENOMIC DNA]</scope>
    <source>
        <strain evidence="2 3">DG-6</strain>
    </source>
</reference>
<name>E1IEN0_9CHLR</name>
<dbReference type="InterPro" id="IPR027417">
    <property type="entry name" value="P-loop_NTPase"/>
</dbReference>
<dbReference type="GO" id="GO:0005524">
    <property type="term" value="F:ATP binding"/>
    <property type="evidence" value="ECO:0007669"/>
    <property type="project" value="InterPro"/>
</dbReference>
<dbReference type="Gene3D" id="3.40.50.300">
    <property type="entry name" value="P-loop containing nucleotide triphosphate hydrolases"/>
    <property type="match status" value="1"/>
</dbReference>
<dbReference type="GO" id="GO:0016887">
    <property type="term" value="F:ATP hydrolysis activity"/>
    <property type="evidence" value="ECO:0007669"/>
    <property type="project" value="InterPro"/>
</dbReference>
<evidence type="ECO:0000313" key="2">
    <source>
        <dbReference type="EMBL" id="EFO80322.1"/>
    </source>
</evidence>
<sequence length="224" mass="25651">MEEFFQFRGRSHVMSLLRTDSTVRELFAKLPGVFWFDQFRNLGSSIYPSERQHGDATTARRESYDFGVARLRRYLNGWMLQQRAGVKQPYDYLRDLERLYGLIFPGRSFAGVEVMPGHETPTADDFFFLLNDGSRTYDIIEMSGGEQSVFPFLYECVRSHIGYSVVLIDEVDLNLHLPVAQNLISQIPMIGPMNQFLLTTHSTAVTDVISPYDIYRLPGGALCL</sequence>
<dbReference type="eggNOG" id="COG3950">
    <property type="taxonomic scope" value="Bacteria"/>
</dbReference>